<feature type="binding site" evidence="12">
    <location>
        <position position="629"/>
    </location>
    <ligand>
        <name>ATP</name>
        <dbReference type="ChEBI" id="CHEBI:30616"/>
    </ligand>
</feature>
<evidence type="ECO:0000256" key="14">
    <source>
        <dbReference type="SAM" id="Phobius"/>
    </source>
</evidence>
<reference evidence="16 17" key="1">
    <citation type="journal article" date="2024" name="Nat. Commun.">
        <title>Phylogenomics reveals the evolutionary origins of lichenization in chlorophyte algae.</title>
        <authorList>
            <person name="Puginier C."/>
            <person name="Libourel C."/>
            <person name="Otte J."/>
            <person name="Skaloud P."/>
            <person name="Haon M."/>
            <person name="Grisel S."/>
            <person name="Petersen M."/>
            <person name="Berrin J.G."/>
            <person name="Delaux P.M."/>
            <person name="Dal Grande F."/>
            <person name="Keller J."/>
        </authorList>
    </citation>
    <scope>NUCLEOTIDE SEQUENCE [LARGE SCALE GENOMIC DNA]</scope>
    <source>
        <strain evidence="16 17">SAG 2036</strain>
    </source>
</reference>
<dbReference type="Proteomes" id="UP001465755">
    <property type="component" value="Unassembled WGS sequence"/>
</dbReference>
<evidence type="ECO:0000256" key="4">
    <source>
        <dbReference type="ARBA" id="ARBA00022527"/>
    </source>
</evidence>
<keyword evidence="4" id="KW-0723">Serine/threonine-protein kinase</keyword>
<dbReference type="Pfam" id="PF07714">
    <property type="entry name" value="PK_Tyr_Ser-Thr"/>
    <property type="match status" value="1"/>
</dbReference>
<dbReference type="PROSITE" id="PS00107">
    <property type="entry name" value="PROTEIN_KINASE_ATP"/>
    <property type="match status" value="1"/>
</dbReference>
<evidence type="ECO:0000256" key="13">
    <source>
        <dbReference type="SAM" id="MobiDB-lite"/>
    </source>
</evidence>
<comment type="caution">
    <text evidence="16">The sequence shown here is derived from an EMBL/GenBank/DDBJ whole genome shotgun (WGS) entry which is preliminary data.</text>
</comment>
<dbReference type="GO" id="GO:0005930">
    <property type="term" value="C:axoneme"/>
    <property type="evidence" value="ECO:0007669"/>
    <property type="project" value="UniProtKB-SubCell"/>
</dbReference>
<evidence type="ECO:0000256" key="5">
    <source>
        <dbReference type="ARBA" id="ARBA00022614"/>
    </source>
</evidence>
<dbReference type="GO" id="GO:0005524">
    <property type="term" value="F:ATP binding"/>
    <property type="evidence" value="ECO:0007669"/>
    <property type="project" value="UniProtKB-UniRule"/>
</dbReference>
<dbReference type="PANTHER" id="PTHR48053:SF71">
    <property type="entry name" value="LEUCINE RICH REPEAT FAMILY PROTEIN, EXPRESSED"/>
    <property type="match status" value="1"/>
</dbReference>
<feature type="region of interest" description="Disordered" evidence="13">
    <location>
        <begin position="429"/>
        <end position="461"/>
    </location>
</feature>
<dbReference type="InterPro" id="IPR001611">
    <property type="entry name" value="Leu-rich_rpt"/>
</dbReference>
<dbReference type="Pfam" id="PF00560">
    <property type="entry name" value="LRR_1"/>
    <property type="match status" value="4"/>
</dbReference>
<evidence type="ECO:0000256" key="8">
    <source>
        <dbReference type="ARBA" id="ARBA00022737"/>
    </source>
</evidence>
<dbReference type="PROSITE" id="PS50011">
    <property type="entry name" value="PROTEIN_KINASE_DOM"/>
    <property type="match status" value="1"/>
</dbReference>
<dbReference type="InterPro" id="IPR032675">
    <property type="entry name" value="LRR_dom_sf"/>
</dbReference>
<keyword evidence="11 12" id="KW-0067">ATP-binding</keyword>
<keyword evidence="9 12" id="KW-0547">Nucleotide-binding</keyword>
<dbReference type="InterPro" id="IPR001245">
    <property type="entry name" value="Ser-Thr/Tyr_kinase_cat_dom"/>
</dbReference>
<dbReference type="SMART" id="SM00220">
    <property type="entry name" value="S_TKc"/>
    <property type="match status" value="1"/>
</dbReference>
<dbReference type="InterPro" id="IPR017441">
    <property type="entry name" value="Protein_kinase_ATP_BS"/>
</dbReference>
<name>A0AAW1PUS5_9CHLO</name>
<accession>A0AAW1PUS5</accession>
<evidence type="ECO:0000256" key="7">
    <source>
        <dbReference type="ARBA" id="ARBA00022729"/>
    </source>
</evidence>
<evidence type="ECO:0000313" key="17">
    <source>
        <dbReference type="Proteomes" id="UP001465755"/>
    </source>
</evidence>
<keyword evidence="8" id="KW-0677">Repeat</keyword>
<dbReference type="InterPro" id="IPR011009">
    <property type="entry name" value="Kinase-like_dom_sf"/>
</dbReference>
<dbReference type="InterPro" id="IPR008271">
    <property type="entry name" value="Ser/Thr_kinase_AS"/>
</dbReference>
<evidence type="ECO:0000259" key="15">
    <source>
        <dbReference type="PROSITE" id="PS50011"/>
    </source>
</evidence>
<dbReference type="Gene3D" id="3.80.10.10">
    <property type="entry name" value="Ribonuclease Inhibitor"/>
    <property type="match status" value="3"/>
</dbReference>
<evidence type="ECO:0000256" key="6">
    <source>
        <dbReference type="ARBA" id="ARBA00022679"/>
    </source>
</evidence>
<dbReference type="SUPFAM" id="SSF56112">
    <property type="entry name" value="Protein kinase-like (PK-like)"/>
    <property type="match status" value="1"/>
</dbReference>
<dbReference type="AlphaFoldDB" id="A0AAW1PUS5"/>
<keyword evidence="10" id="KW-0418">Kinase</keyword>
<keyword evidence="7" id="KW-0732">Signal</keyword>
<sequence>MLLPALVPCSGQAPAPAPGPEDQPDIRAGLLHFADNITNFQAEAQAAAGWSDRGGSVCTWRYINCTNGSLSLDLSSTSLSGTLQPSWGQDLAAFASLDLSNTGLQGTLPDAWAQAMTRLQSLNLSGNYITSSFPASWAAANAFPYLETLKLSGNYLSGSLPELDGTAMPGLQTLELSSNGGKSQGSNSASGSTGFQGTIPASWSTTHASLVSLALDNNDLTSTLPSEWGFDGALPNLTYLNVSSNNLRGPLPSWGSESGLQQLRHFIFSNNALSATLPASWANMYIYNVDGSNAKLTGSLPTSWNHTGVRWLYLYNNQISGTLPAEWGQAGKWTGLWVLQLQSNRLTGTIPNWGYQTNGMQNLSSLRLDSNKLIGSFPNWGPNGTSLRYLQEVGVDNTICGTVPSNLKVLTPVGSNGNLVTTQTLTDCPKAQSAPAPQPASASPAVVQNGVTSPASGSSGSLSSGAIAGIVIGVVAAISVAILAAVVYRRRRRSQQQARQAEKQIETSLIPSSLSSASADKSGLSSGTRDSMQLSSPLAIFLNHSTSPSTSSSLRAELHSSRQPAHARGPSAGSLFSAAEAGLQLDWKVEPLRIKICQKPNGSYWLLGAGAYGQVYKAVMDGVNEVAIKLLKPETTNTPSAISNFIAEIEILRAARDDHVVAFRGAWANEDIMYYVCEYCQNGDLYTALFQRDDYLMEELSWYRRGKSIALQVAKGLFYLHANNIVHLDVKSPNILLTKQWQAKIADVGLARILLSQTHLSKMQHGTYNWQAPETLMGTNSSFSADIFSFGVVLLEIITGRKQVRGQYLYPRAPEQCPEAIAELAQQCMQPLAADRPTARDIISTIQTLHPDA</sequence>
<keyword evidence="14" id="KW-1133">Transmembrane helix</keyword>
<gene>
    <name evidence="16" type="ORF">WJX73_000424</name>
</gene>
<organism evidence="16 17">
    <name type="scientific">Symbiochloris irregularis</name>
    <dbReference type="NCBI Taxonomy" id="706552"/>
    <lineage>
        <taxon>Eukaryota</taxon>
        <taxon>Viridiplantae</taxon>
        <taxon>Chlorophyta</taxon>
        <taxon>core chlorophytes</taxon>
        <taxon>Trebouxiophyceae</taxon>
        <taxon>Trebouxiales</taxon>
        <taxon>Trebouxiaceae</taxon>
        <taxon>Symbiochloris</taxon>
    </lineage>
</organism>
<feature type="domain" description="Protein kinase" evidence="15">
    <location>
        <begin position="601"/>
        <end position="853"/>
    </location>
</feature>
<keyword evidence="14" id="KW-0812">Transmembrane</keyword>
<feature type="transmembrane region" description="Helical" evidence="14">
    <location>
        <begin position="466"/>
        <end position="488"/>
    </location>
</feature>
<dbReference type="GO" id="GO:0004674">
    <property type="term" value="F:protein serine/threonine kinase activity"/>
    <property type="evidence" value="ECO:0007669"/>
    <property type="project" value="UniProtKB-KW"/>
</dbReference>
<dbReference type="InterPro" id="IPR051716">
    <property type="entry name" value="Plant_RL_S/T_kinase"/>
</dbReference>
<dbReference type="EMBL" id="JALJOQ010000010">
    <property type="protein sequence ID" value="KAK9811928.1"/>
    <property type="molecule type" value="Genomic_DNA"/>
</dbReference>
<evidence type="ECO:0000256" key="11">
    <source>
        <dbReference type="ARBA" id="ARBA00022840"/>
    </source>
</evidence>
<evidence type="ECO:0000256" key="1">
    <source>
        <dbReference type="ARBA" id="ARBA00004167"/>
    </source>
</evidence>
<evidence type="ECO:0000256" key="2">
    <source>
        <dbReference type="ARBA" id="ARBA00004236"/>
    </source>
</evidence>
<keyword evidence="5" id="KW-0433">Leucine-rich repeat</keyword>
<feature type="region of interest" description="Disordered" evidence="13">
    <location>
        <begin position="171"/>
        <end position="194"/>
    </location>
</feature>
<evidence type="ECO:0000256" key="12">
    <source>
        <dbReference type="PROSITE-ProRule" id="PRU10141"/>
    </source>
</evidence>
<feature type="compositionally biased region" description="Low complexity" evidence="13">
    <location>
        <begin position="177"/>
        <end position="193"/>
    </location>
</feature>
<dbReference type="PANTHER" id="PTHR48053">
    <property type="entry name" value="LEUCINE RICH REPEAT FAMILY PROTEIN, EXPRESSED"/>
    <property type="match status" value="1"/>
</dbReference>
<proteinExistence type="predicted"/>
<feature type="region of interest" description="Disordered" evidence="13">
    <location>
        <begin position="512"/>
        <end position="531"/>
    </location>
</feature>
<dbReference type="InterPro" id="IPR000719">
    <property type="entry name" value="Prot_kinase_dom"/>
</dbReference>
<dbReference type="Gene3D" id="1.10.510.10">
    <property type="entry name" value="Transferase(Phosphotransferase) domain 1"/>
    <property type="match status" value="1"/>
</dbReference>
<comment type="subcellular location">
    <subcellularLocation>
        <location evidence="2">Cell membrane</location>
    </subcellularLocation>
    <subcellularLocation>
        <location evidence="3">Cytoplasm</location>
        <location evidence="3">Cytoskeleton</location>
        <location evidence="3">Cilium axoneme</location>
    </subcellularLocation>
    <subcellularLocation>
        <location evidence="1">Membrane</location>
        <topology evidence="1">Single-pass membrane protein</topology>
    </subcellularLocation>
</comment>
<keyword evidence="14" id="KW-0472">Membrane</keyword>
<dbReference type="PROSITE" id="PS00108">
    <property type="entry name" value="PROTEIN_KINASE_ST"/>
    <property type="match status" value="1"/>
</dbReference>
<dbReference type="GO" id="GO:0005886">
    <property type="term" value="C:plasma membrane"/>
    <property type="evidence" value="ECO:0007669"/>
    <property type="project" value="UniProtKB-SubCell"/>
</dbReference>
<feature type="region of interest" description="Disordered" evidence="13">
    <location>
        <begin position="551"/>
        <end position="571"/>
    </location>
</feature>
<evidence type="ECO:0000256" key="9">
    <source>
        <dbReference type="ARBA" id="ARBA00022741"/>
    </source>
</evidence>
<evidence type="ECO:0000313" key="16">
    <source>
        <dbReference type="EMBL" id="KAK9811928.1"/>
    </source>
</evidence>
<feature type="compositionally biased region" description="Low complexity" evidence="13">
    <location>
        <begin position="431"/>
        <end position="448"/>
    </location>
</feature>
<evidence type="ECO:0000256" key="10">
    <source>
        <dbReference type="ARBA" id="ARBA00022777"/>
    </source>
</evidence>
<evidence type="ECO:0000256" key="3">
    <source>
        <dbReference type="ARBA" id="ARBA00004430"/>
    </source>
</evidence>
<dbReference type="SUPFAM" id="SSF52047">
    <property type="entry name" value="RNI-like"/>
    <property type="match status" value="1"/>
</dbReference>
<keyword evidence="6" id="KW-0808">Transferase</keyword>
<feature type="compositionally biased region" description="Low complexity" evidence="13">
    <location>
        <begin position="512"/>
        <end position="526"/>
    </location>
</feature>
<keyword evidence="17" id="KW-1185">Reference proteome</keyword>
<protein>
    <recommendedName>
        <fullName evidence="15">Protein kinase domain-containing protein</fullName>
    </recommendedName>
</protein>